<evidence type="ECO:0000313" key="2">
    <source>
        <dbReference type="Proteomes" id="UP001186944"/>
    </source>
</evidence>
<dbReference type="EMBL" id="VSWD01000010">
    <property type="protein sequence ID" value="KAK3091822.1"/>
    <property type="molecule type" value="Genomic_DNA"/>
</dbReference>
<keyword evidence="2" id="KW-1185">Reference proteome</keyword>
<evidence type="ECO:0000313" key="1">
    <source>
        <dbReference type="EMBL" id="KAK3091822.1"/>
    </source>
</evidence>
<gene>
    <name evidence="1" type="ORF">FSP39_022904</name>
</gene>
<accession>A0AA88XWV5</accession>
<protein>
    <submittedName>
        <fullName evidence="1">Uncharacterized protein</fullName>
    </submittedName>
</protein>
<sequence length="71" mass="8313">MPTVKENLCCQEVNKIIEEIQEEMKLTDVKEIKCITQHPGFASVCLDRHVLKTAYYSYRQDYGVNMPDNME</sequence>
<dbReference type="PANTHER" id="PTHR36981:SF1">
    <property type="entry name" value="P2X PURINORECEPTOR 7 INTRACELLULAR DOMAIN-CONTAINING PROTEIN"/>
    <property type="match status" value="1"/>
</dbReference>
<dbReference type="AlphaFoldDB" id="A0AA88XWV5"/>
<organism evidence="1 2">
    <name type="scientific">Pinctada imbricata</name>
    <name type="common">Atlantic pearl-oyster</name>
    <name type="synonym">Pinctada martensii</name>
    <dbReference type="NCBI Taxonomy" id="66713"/>
    <lineage>
        <taxon>Eukaryota</taxon>
        <taxon>Metazoa</taxon>
        <taxon>Spiralia</taxon>
        <taxon>Lophotrochozoa</taxon>
        <taxon>Mollusca</taxon>
        <taxon>Bivalvia</taxon>
        <taxon>Autobranchia</taxon>
        <taxon>Pteriomorphia</taxon>
        <taxon>Pterioida</taxon>
        <taxon>Pterioidea</taxon>
        <taxon>Pteriidae</taxon>
        <taxon>Pinctada</taxon>
    </lineage>
</organism>
<dbReference type="Proteomes" id="UP001186944">
    <property type="component" value="Unassembled WGS sequence"/>
</dbReference>
<name>A0AA88XWV5_PINIB</name>
<dbReference type="PANTHER" id="PTHR36981">
    <property type="entry name" value="ZGC:195170"/>
    <property type="match status" value="1"/>
</dbReference>
<proteinExistence type="predicted"/>
<reference evidence="1" key="1">
    <citation type="submission" date="2019-08" db="EMBL/GenBank/DDBJ databases">
        <title>The improved chromosome-level genome for the pearl oyster Pinctada fucata martensii using PacBio sequencing and Hi-C.</title>
        <authorList>
            <person name="Zheng Z."/>
        </authorList>
    </citation>
    <scope>NUCLEOTIDE SEQUENCE</scope>
    <source>
        <strain evidence="1">ZZ-2019</strain>
        <tissue evidence="1">Adductor muscle</tissue>
    </source>
</reference>
<comment type="caution">
    <text evidence="1">The sequence shown here is derived from an EMBL/GenBank/DDBJ whole genome shotgun (WGS) entry which is preliminary data.</text>
</comment>